<dbReference type="Proteomes" id="UP001151699">
    <property type="component" value="Chromosome B"/>
</dbReference>
<proteinExistence type="predicted"/>
<protein>
    <submittedName>
        <fullName evidence="1">Uncharacterized protein</fullName>
    </submittedName>
</protein>
<dbReference type="EMBL" id="WJQU01000002">
    <property type="protein sequence ID" value="KAJ6643210.1"/>
    <property type="molecule type" value="Genomic_DNA"/>
</dbReference>
<evidence type="ECO:0000313" key="2">
    <source>
        <dbReference type="Proteomes" id="UP001151699"/>
    </source>
</evidence>
<reference evidence="1" key="1">
    <citation type="submission" date="2022-07" db="EMBL/GenBank/DDBJ databases">
        <authorList>
            <person name="Trinca V."/>
            <person name="Uliana J.V.C."/>
            <person name="Torres T.T."/>
            <person name="Ward R.J."/>
            <person name="Monesi N."/>
        </authorList>
    </citation>
    <scope>NUCLEOTIDE SEQUENCE</scope>
    <source>
        <strain evidence="1">HSMRA1968</strain>
        <tissue evidence="1">Whole embryos</tissue>
    </source>
</reference>
<organism evidence="1 2">
    <name type="scientific">Pseudolycoriella hygida</name>
    <dbReference type="NCBI Taxonomy" id="35572"/>
    <lineage>
        <taxon>Eukaryota</taxon>
        <taxon>Metazoa</taxon>
        <taxon>Ecdysozoa</taxon>
        <taxon>Arthropoda</taxon>
        <taxon>Hexapoda</taxon>
        <taxon>Insecta</taxon>
        <taxon>Pterygota</taxon>
        <taxon>Neoptera</taxon>
        <taxon>Endopterygota</taxon>
        <taxon>Diptera</taxon>
        <taxon>Nematocera</taxon>
        <taxon>Sciaroidea</taxon>
        <taxon>Sciaridae</taxon>
        <taxon>Pseudolycoriella</taxon>
    </lineage>
</organism>
<gene>
    <name evidence="1" type="ORF">Bhyg_08167</name>
</gene>
<comment type="caution">
    <text evidence="1">The sequence shown here is derived from an EMBL/GenBank/DDBJ whole genome shotgun (WGS) entry which is preliminary data.</text>
</comment>
<sequence>MLNHSLYSECVTRAYLNESKNELKYRIKAFITHNTSQIDHKNIYLHETQNCVVFMHIKYEKRNSTRTARKLTLNTKAFSLQYKCSAISQKHVDLYESRAFIVNFRCQPHQRSHFRHMLRGIIQTLLLLPGISY</sequence>
<keyword evidence="2" id="KW-1185">Reference proteome</keyword>
<dbReference type="AlphaFoldDB" id="A0A9Q0S4J1"/>
<evidence type="ECO:0000313" key="1">
    <source>
        <dbReference type="EMBL" id="KAJ6643210.1"/>
    </source>
</evidence>
<name>A0A9Q0S4J1_9DIPT</name>
<accession>A0A9Q0S4J1</accession>